<dbReference type="InterPro" id="IPR019886">
    <property type="entry name" value="Na_symporter_ssu"/>
</dbReference>
<name>A0ABV7JCC6_9GAMM</name>
<sequence>MSSTNNHDEYWKANLKLMGILLSIWFVVSFVCGILLVDVLNQIQFAGFKLGFWMAQQGSLYVFLLLIWIYVKRMNTLDKHFDVEE</sequence>
<reference evidence="4" key="1">
    <citation type="journal article" date="2019" name="Int. J. Syst. Evol. Microbiol.">
        <title>The Global Catalogue of Microorganisms (GCM) 10K type strain sequencing project: providing services to taxonomists for standard genome sequencing and annotation.</title>
        <authorList>
            <consortium name="The Broad Institute Genomics Platform"/>
            <consortium name="The Broad Institute Genome Sequencing Center for Infectious Disease"/>
            <person name="Wu L."/>
            <person name="Ma J."/>
        </authorList>
    </citation>
    <scope>NUCLEOTIDE SEQUENCE [LARGE SCALE GENOMIC DNA]</scope>
    <source>
        <strain evidence="4">KCTC 42953</strain>
    </source>
</reference>
<dbReference type="Proteomes" id="UP001595533">
    <property type="component" value="Unassembled WGS sequence"/>
</dbReference>
<comment type="caution">
    <text evidence="3">The sequence shown here is derived from an EMBL/GenBank/DDBJ whole genome shotgun (WGS) entry which is preliminary data.</text>
</comment>
<organism evidence="3 4">
    <name type="scientific">Marinicella sediminis</name>
    <dbReference type="NCBI Taxonomy" id="1792834"/>
    <lineage>
        <taxon>Bacteria</taxon>
        <taxon>Pseudomonadati</taxon>
        <taxon>Pseudomonadota</taxon>
        <taxon>Gammaproteobacteria</taxon>
        <taxon>Lysobacterales</taxon>
        <taxon>Marinicellaceae</taxon>
        <taxon>Marinicella</taxon>
    </lineage>
</organism>
<feature type="transmembrane region" description="Helical" evidence="1">
    <location>
        <begin position="20"/>
        <end position="40"/>
    </location>
</feature>
<gene>
    <name evidence="3" type="ORF">ACFODZ_05795</name>
</gene>
<evidence type="ECO:0000313" key="4">
    <source>
        <dbReference type="Proteomes" id="UP001595533"/>
    </source>
</evidence>
<evidence type="ECO:0000259" key="2">
    <source>
        <dbReference type="Pfam" id="PF13937"/>
    </source>
</evidence>
<keyword evidence="1" id="KW-0812">Transmembrane</keyword>
<dbReference type="RefSeq" id="WP_077411451.1">
    <property type="nucleotide sequence ID" value="NZ_JBHRTS010000003.1"/>
</dbReference>
<feature type="transmembrane region" description="Helical" evidence="1">
    <location>
        <begin position="52"/>
        <end position="71"/>
    </location>
</feature>
<proteinExistence type="predicted"/>
<dbReference type="NCBIfam" id="TIGR03647">
    <property type="entry name" value="Na_symport_sm"/>
    <property type="match status" value="1"/>
</dbReference>
<accession>A0ABV7JCC6</accession>
<keyword evidence="4" id="KW-1185">Reference proteome</keyword>
<keyword evidence="1" id="KW-1133">Transmembrane helix</keyword>
<keyword evidence="1" id="KW-0472">Membrane</keyword>
<protein>
    <submittedName>
        <fullName evidence="3">DUF4212 domain-containing protein</fullName>
    </submittedName>
</protein>
<evidence type="ECO:0000313" key="3">
    <source>
        <dbReference type="EMBL" id="MFC3193746.1"/>
    </source>
</evidence>
<evidence type="ECO:0000256" key="1">
    <source>
        <dbReference type="SAM" id="Phobius"/>
    </source>
</evidence>
<dbReference type="EMBL" id="JBHRTS010000003">
    <property type="protein sequence ID" value="MFC3193746.1"/>
    <property type="molecule type" value="Genomic_DNA"/>
</dbReference>
<dbReference type="Pfam" id="PF13937">
    <property type="entry name" value="DUF4212"/>
    <property type="match status" value="1"/>
</dbReference>
<feature type="domain" description="Sodium symporter small subunit" evidence="2">
    <location>
        <begin position="8"/>
        <end position="84"/>
    </location>
</feature>